<dbReference type="Proteomes" id="UP000001596">
    <property type="component" value="Chromosome 1"/>
</dbReference>
<dbReference type="KEGG" id="avi:Avi_2049"/>
<accession>B9JW33</accession>
<sequence length="114" mass="12748">MIGLTANRGGLVDPTTVMTELDLLGPAVVAVGVVTPLEIAMMRTTVVSAVEAIRIMTAIIHHNPDIIGQRRRRRCCDASQTDQTCDQKFLHLLSPDAFHWKRWLEIKRTKMNAI</sequence>
<dbReference type="EMBL" id="CP000633">
    <property type="protein sequence ID" value="ACM36461.1"/>
    <property type="molecule type" value="Genomic_DNA"/>
</dbReference>
<dbReference type="AlphaFoldDB" id="B9JW33"/>
<reference evidence="1 2" key="1">
    <citation type="journal article" date="2009" name="J. Bacteriol.">
        <title>Genome sequences of three Agrobacterium biovars help elucidate the evolution of multichromosome genomes in bacteria.</title>
        <authorList>
            <person name="Slater S.C."/>
            <person name="Goldman B.S."/>
            <person name="Goodner B."/>
            <person name="Setubal J.C."/>
            <person name="Farrand S.K."/>
            <person name="Nester E.W."/>
            <person name="Burr T.J."/>
            <person name="Banta L."/>
            <person name="Dickerman A.W."/>
            <person name="Paulsen I."/>
            <person name="Otten L."/>
            <person name="Suen G."/>
            <person name="Welch R."/>
            <person name="Almeida N.F."/>
            <person name="Arnold F."/>
            <person name="Burton O.T."/>
            <person name="Du Z."/>
            <person name="Ewing A."/>
            <person name="Godsy E."/>
            <person name="Heisel S."/>
            <person name="Houmiel K.L."/>
            <person name="Jhaveri J."/>
            <person name="Lu J."/>
            <person name="Miller N.M."/>
            <person name="Norton S."/>
            <person name="Chen Q."/>
            <person name="Phoolcharoen W."/>
            <person name="Ohlin V."/>
            <person name="Ondrusek D."/>
            <person name="Pride N."/>
            <person name="Stricklin S.L."/>
            <person name="Sun J."/>
            <person name="Wheeler C."/>
            <person name="Wilson L."/>
            <person name="Zhu H."/>
            <person name="Wood D.W."/>
        </authorList>
    </citation>
    <scope>NUCLEOTIDE SEQUENCE [LARGE SCALE GENOMIC DNA]</scope>
    <source>
        <strain evidence="2">S4 / ATCC BAA-846</strain>
    </source>
</reference>
<proteinExistence type="predicted"/>
<keyword evidence="2" id="KW-1185">Reference proteome</keyword>
<name>B9JW33_ALLAM</name>
<organism evidence="1 2">
    <name type="scientific">Allorhizobium ampelinum (strain ATCC BAA-846 / DSM 112012 / S4)</name>
    <name type="common">Agrobacterium vitis (strain S4)</name>
    <dbReference type="NCBI Taxonomy" id="311402"/>
    <lineage>
        <taxon>Bacteria</taxon>
        <taxon>Pseudomonadati</taxon>
        <taxon>Pseudomonadota</taxon>
        <taxon>Alphaproteobacteria</taxon>
        <taxon>Hyphomicrobiales</taxon>
        <taxon>Rhizobiaceae</taxon>
        <taxon>Rhizobium/Agrobacterium group</taxon>
        <taxon>Allorhizobium</taxon>
        <taxon>Allorhizobium ampelinum</taxon>
    </lineage>
</organism>
<dbReference type="HOGENOM" id="CLU_2115817_0_0_5"/>
<protein>
    <submittedName>
        <fullName evidence="1">Uncharacterized protein</fullName>
    </submittedName>
</protein>
<evidence type="ECO:0000313" key="1">
    <source>
        <dbReference type="EMBL" id="ACM36461.1"/>
    </source>
</evidence>
<evidence type="ECO:0000313" key="2">
    <source>
        <dbReference type="Proteomes" id="UP000001596"/>
    </source>
</evidence>
<gene>
    <name evidence="1" type="ordered locus">Avi_2049</name>
</gene>